<proteinExistence type="predicted"/>
<evidence type="ECO:0000256" key="1">
    <source>
        <dbReference type="SAM" id="MobiDB-lite"/>
    </source>
</evidence>
<protein>
    <submittedName>
        <fullName evidence="2">Uncharacterized protein</fullName>
    </submittedName>
</protein>
<feature type="compositionally biased region" description="Acidic residues" evidence="1">
    <location>
        <begin position="306"/>
        <end position="317"/>
    </location>
</feature>
<feature type="compositionally biased region" description="Basic and acidic residues" evidence="1">
    <location>
        <begin position="469"/>
        <end position="479"/>
    </location>
</feature>
<feature type="compositionally biased region" description="Low complexity" evidence="1">
    <location>
        <begin position="101"/>
        <end position="115"/>
    </location>
</feature>
<dbReference type="AlphaFoldDB" id="A0AAD7TVY8"/>
<gene>
    <name evidence="2" type="ORF">ONZ51_g4534</name>
</gene>
<comment type="caution">
    <text evidence="2">The sequence shown here is derived from an EMBL/GenBank/DDBJ whole genome shotgun (WGS) entry which is preliminary data.</text>
</comment>
<keyword evidence="3" id="KW-1185">Reference proteome</keyword>
<name>A0AAD7TVY8_9APHY</name>
<feature type="compositionally biased region" description="Polar residues" evidence="1">
    <location>
        <begin position="361"/>
        <end position="370"/>
    </location>
</feature>
<reference evidence="2" key="1">
    <citation type="submission" date="2022-11" db="EMBL/GenBank/DDBJ databases">
        <title>Genome Sequence of Cubamyces cubensis.</title>
        <authorList>
            <person name="Buettner E."/>
        </authorList>
    </citation>
    <scope>NUCLEOTIDE SEQUENCE</scope>
    <source>
        <strain evidence="2">MPL-01</strain>
    </source>
</reference>
<feature type="compositionally biased region" description="Low complexity" evidence="1">
    <location>
        <begin position="201"/>
        <end position="223"/>
    </location>
</feature>
<feature type="compositionally biased region" description="Low complexity" evidence="1">
    <location>
        <begin position="231"/>
        <end position="246"/>
    </location>
</feature>
<evidence type="ECO:0000313" key="3">
    <source>
        <dbReference type="Proteomes" id="UP001215151"/>
    </source>
</evidence>
<feature type="compositionally biased region" description="Low complexity" evidence="1">
    <location>
        <begin position="318"/>
        <end position="327"/>
    </location>
</feature>
<sequence>MVVLANRHRLAQAGEKAPAIATERDNVSIVRSVVTLDSTSAGASYYRGEMSASTDSRRSMALSLTLTYWTPIRHQDSSRHTAWPLGDVLTARISSPRSRVMTSALSASPASLSPLTPMPAPSTRADSLAYTQQSTDRFPRFTHLLRTGTPKPEPDSSEGIERRSADPDEPQPASLATIPDPLAQRGTGDATCLQSCVAFGSGTLGPSPRLSSSPSRDSTPTSSAGPLVSQPASESEPKLPLSESVSCAMANNSTNASRGGAGTQRLPVPTRRGAANDAIAGERIMPGTPLSTSPQSQASSDFAAEAGEDADDFEQDDAQTGAQTGEGQTKKKKTRRAGRNITLQRRMQRDVRRIAEDEEQMNMQRQQPQRSLLPGVQNRPVLSPTPSALPSPLLHSPQPFVHGQSMRALTSPGPSTTRPLSEARHARSEAFPATAHHQSARGATGYDRPTAPEDGDDLVVWRPSIWTYRPDERPRGGSS</sequence>
<evidence type="ECO:0000313" key="2">
    <source>
        <dbReference type="EMBL" id="KAJ8486935.1"/>
    </source>
</evidence>
<feature type="region of interest" description="Disordered" evidence="1">
    <location>
        <begin position="201"/>
        <end position="479"/>
    </location>
</feature>
<feature type="region of interest" description="Disordered" evidence="1">
    <location>
        <begin position="96"/>
        <end position="188"/>
    </location>
</feature>
<dbReference type="Proteomes" id="UP001215151">
    <property type="component" value="Unassembled WGS sequence"/>
</dbReference>
<organism evidence="2 3">
    <name type="scientific">Trametes cubensis</name>
    <dbReference type="NCBI Taxonomy" id="1111947"/>
    <lineage>
        <taxon>Eukaryota</taxon>
        <taxon>Fungi</taxon>
        <taxon>Dikarya</taxon>
        <taxon>Basidiomycota</taxon>
        <taxon>Agaricomycotina</taxon>
        <taxon>Agaricomycetes</taxon>
        <taxon>Polyporales</taxon>
        <taxon>Polyporaceae</taxon>
        <taxon>Trametes</taxon>
    </lineage>
</organism>
<dbReference type="EMBL" id="JAPEVG010000088">
    <property type="protein sequence ID" value="KAJ8486935.1"/>
    <property type="molecule type" value="Genomic_DNA"/>
</dbReference>
<accession>A0AAD7TVY8</accession>
<feature type="compositionally biased region" description="Low complexity" evidence="1">
    <location>
        <begin position="380"/>
        <end position="399"/>
    </location>
</feature>